<dbReference type="AlphaFoldDB" id="A0A397IY52"/>
<gene>
    <name evidence="1" type="ORF">Glove_158g14</name>
</gene>
<protein>
    <recommendedName>
        <fullName evidence="3">F-box domain-containing protein</fullName>
    </recommendedName>
</protein>
<dbReference type="SUPFAM" id="SSF52047">
    <property type="entry name" value="RNI-like"/>
    <property type="match status" value="1"/>
</dbReference>
<organism evidence="1 2">
    <name type="scientific">Diversispora epigaea</name>
    <dbReference type="NCBI Taxonomy" id="1348612"/>
    <lineage>
        <taxon>Eukaryota</taxon>
        <taxon>Fungi</taxon>
        <taxon>Fungi incertae sedis</taxon>
        <taxon>Mucoromycota</taxon>
        <taxon>Glomeromycotina</taxon>
        <taxon>Glomeromycetes</taxon>
        <taxon>Diversisporales</taxon>
        <taxon>Diversisporaceae</taxon>
        <taxon>Diversispora</taxon>
    </lineage>
</organism>
<dbReference type="PANTHER" id="PTHR13318">
    <property type="entry name" value="PARTNER OF PAIRED, ISOFORM B-RELATED"/>
    <property type="match status" value="1"/>
</dbReference>
<proteinExistence type="predicted"/>
<evidence type="ECO:0000313" key="1">
    <source>
        <dbReference type="EMBL" id="RHZ78696.1"/>
    </source>
</evidence>
<dbReference type="STRING" id="1348612.A0A397IY52"/>
<evidence type="ECO:0008006" key="3">
    <source>
        <dbReference type="Google" id="ProtNLM"/>
    </source>
</evidence>
<reference evidence="1 2" key="1">
    <citation type="submission" date="2018-08" db="EMBL/GenBank/DDBJ databases">
        <title>Genome and evolution of the arbuscular mycorrhizal fungus Diversispora epigaea (formerly Glomus versiforme) and its bacterial endosymbionts.</title>
        <authorList>
            <person name="Sun X."/>
            <person name="Fei Z."/>
            <person name="Harrison M."/>
        </authorList>
    </citation>
    <scope>NUCLEOTIDE SEQUENCE [LARGE SCALE GENOMIC DNA]</scope>
    <source>
        <strain evidence="1 2">IT104</strain>
    </source>
</reference>
<dbReference type="GO" id="GO:0031146">
    <property type="term" value="P:SCF-dependent proteasomal ubiquitin-dependent protein catabolic process"/>
    <property type="evidence" value="ECO:0007669"/>
    <property type="project" value="TreeGrafter"/>
</dbReference>
<evidence type="ECO:0000313" key="2">
    <source>
        <dbReference type="Proteomes" id="UP000266861"/>
    </source>
</evidence>
<comment type="caution">
    <text evidence="1">The sequence shown here is derived from an EMBL/GenBank/DDBJ whole genome shotgun (WGS) entry which is preliminary data.</text>
</comment>
<keyword evidence="2" id="KW-1185">Reference proteome</keyword>
<dbReference type="GO" id="GO:0019005">
    <property type="term" value="C:SCF ubiquitin ligase complex"/>
    <property type="evidence" value="ECO:0007669"/>
    <property type="project" value="TreeGrafter"/>
</dbReference>
<dbReference type="InterPro" id="IPR006553">
    <property type="entry name" value="Leu-rich_rpt_Cys-con_subtyp"/>
</dbReference>
<dbReference type="InterPro" id="IPR032675">
    <property type="entry name" value="LRR_dom_sf"/>
</dbReference>
<dbReference type="OrthoDB" id="550575at2759"/>
<dbReference type="EMBL" id="PQFF01000149">
    <property type="protein sequence ID" value="RHZ78696.1"/>
    <property type="molecule type" value="Genomic_DNA"/>
</dbReference>
<dbReference type="Gene3D" id="3.80.10.10">
    <property type="entry name" value="Ribonuclease Inhibitor"/>
    <property type="match status" value="1"/>
</dbReference>
<sequence length="300" mass="34527">MAQLLRSRPLGDSKNHDSKGLNIFDLPELLEQILYFLEIDRSLHPVLFVNHFWYYCGVSILWRRIEFSIEGYRWERRNKNISGPLYRQLKKLKKVMCVKMKLLYCSKIVYLKLAGLKISNALLKAILYSCPNIKILILDRSYGFSNISIIEIAKYCLKLQYLSLNACESLTDSCITEIACSCQKLRHLELGNCLIGNKAVEEIACSCTNLKYLSLERCKGISEEVMKKLNPKISVSKPLVKIEYPNYSDDEWSDSDSEGENGFISIFSNYIRVSSESTDPERSNLLNSLIRATHHSWQGL</sequence>
<dbReference type="Proteomes" id="UP000266861">
    <property type="component" value="Unassembled WGS sequence"/>
</dbReference>
<dbReference type="SMART" id="SM00367">
    <property type="entry name" value="LRR_CC"/>
    <property type="match status" value="5"/>
</dbReference>
<name>A0A397IY52_9GLOM</name>
<accession>A0A397IY52</accession>